<comment type="caution">
    <text evidence="4">The sequence shown here is derived from an EMBL/GenBank/DDBJ whole genome shotgun (WGS) entry which is preliminary data.</text>
</comment>
<dbReference type="InterPro" id="IPR003362">
    <property type="entry name" value="Bact_transf"/>
</dbReference>
<feature type="domain" description="Bacterial sugar transferase" evidence="3">
    <location>
        <begin position="286"/>
        <end position="472"/>
    </location>
</feature>
<dbReference type="GO" id="GO:0000271">
    <property type="term" value="P:polysaccharide biosynthetic process"/>
    <property type="evidence" value="ECO:0007669"/>
    <property type="project" value="UniProtKB-KW"/>
</dbReference>
<keyword evidence="2" id="KW-0270">Exopolysaccharide synthesis</keyword>
<proteinExistence type="inferred from homology"/>
<dbReference type="GO" id="GO:0016780">
    <property type="term" value="F:phosphotransferase activity, for other substituted phosphate groups"/>
    <property type="evidence" value="ECO:0007669"/>
    <property type="project" value="TreeGrafter"/>
</dbReference>
<comment type="similarity">
    <text evidence="1">Belongs to the bacterial sugar transferase family.</text>
</comment>
<dbReference type="NCBIfam" id="TIGR00696">
    <property type="entry name" value="wecG_tagA_cpsF"/>
    <property type="match status" value="1"/>
</dbReference>
<dbReference type="Pfam" id="PF02397">
    <property type="entry name" value="Bac_transf"/>
    <property type="match status" value="1"/>
</dbReference>
<name>A0AAP2CMX8_9RHOB</name>
<dbReference type="CDD" id="cd06533">
    <property type="entry name" value="Glyco_transf_WecG_TagA"/>
    <property type="match status" value="1"/>
</dbReference>
<keyword evidence="5" id="KW-1185">Reference proteome</keyword>
<organism evidence="4 5">
    <name type="scientific">Harenicola maris</name>
    <dbReference type="NCBI Taxonomy" id="2841044"/>
    <lineage>
        <taxon>Bacteria</taxon>
        <taxon>Pseudomonadati</taxon>
        <taxon>Pseudomonadota</taxon>
        <taxon>Alphaproteobacteria</taxon>
        <taxon>Rhodobacterales</taxon>
        <taxon>Paracoccaceae</taxon>
        <taxon>Harenicola</taxon>
    </lineage>
</organism>
<accession>A0AAP2CMX8</accession>
<dbReference type="EMBL" id="JADQAZ010000001">
    <property type="protein sequence ID" value="MBT0956535.1"/>
    <property type="molecule type" value="Genomic_DNA"/>
</dbReference>
<dbReference type="Pfam" id="PF03808">
    <property type="entry name" value="Glyco_tran_WecG"/>
    <property type="match status" value="1"/>
</dbReference>
<dbReference type="PANTHER" id="PTHR30576:SF10">
    <property type="entry name" value="SLL5057 PROTEIN"/>
    <property type="match status" value="1"/>
</dbReference>
<gene>
    <name evidence="4" type="ORF">IV417_03985</name>
</gene>
<evidence type="ECO:0000256" key="1">
    <source>
        <dbReference type="ARBA" id="ARBA00006464"/>
    </source>
</evidence>
<evidence type="ECO:0000313" key="5">
    <source>
        <dbReference type="Proteomes" id="UP001315686"/>
    </source>
</evidence>
<evidence type="ECO:0000256" key="2">
    <source>
        <dbReference type="ARBA" id="ARBA00023169"/>
    </source>
</evidence>
<protein>
    <submittedName>
        <fullName evidence="4">WecB/TagA/CpsF family glycosyltransferase</fullName>
    </submittedName>
</protein>
<dbReference type="AlphaFoldDB" id="A0AAP2CMX8"/>
<dbReference type="Proteomes" id="UP001315686">
    <property type="component" value="Unassembled WGS sequence"/>
</dbReference>
<reference evidence="4 5" key="1">
    <citation type="journal article" date="2021" name="Arch. Microbiol.">
        <title>Harenicola maris gen. nov., sp. nov. isolated from the Sea of Japan shallow sediments.</title>
        <authorList>
            <person name="Romanenko L.A."/>
            <person name="Kurilenko V.V."/>
            <person name="Chernysheva N.Y."/>
            <person name="Tekutyeva L.A."/>
            <person name="Velansky P.V."/>
            <person name="Svetashev V.I."/>
            <person name="Isaeva M.P."/>
        </authorList>
    </citation>
    <scope>NUCLEOTIDE SEQUENCE [LARGE SCALE GENOMIC DNA]</scope>
    <source>
        <strain evidence="4 5">KMM 3653</strain>
    </source>
</reference>
<dbReference type="PANTHER" id="PTHR30576">
    <property type="entry name" value="COLANIC BIOSYNTHESIS UDP-GLUCOSE LIPID CARRIER TRANSFERASE"/>
    <property type="match status" value="1"/>
</dbReference>
<evidence type="ECO:0000313" key="4">
    <source>
        <dbReference type="EMBL" id="MBT0956535.1"/>
    </source>
</evidence>
<sequence length="478" mass="51846">MTFNNFNADFAAHTPVFTDTTSYGATTHDKTAPSPVRETFLPALGLKLVDATTQDTIKTLLSPGRRRAFFMNAHCCNLHRKDRDYAAAVAAADLLLPDGIGVELAGKMTGVKLTENLNGTDFVPALLKQAAVEGKSVYLFGGKPGVADAAASAFGQSIPGLRIAGSRNGYDEAADTRAVIEDINKSGADIVLVALGVPMQELWLHKNAHLLNADLTLAVGALFDFTAGVVTRAPAIVRRAKCEWIWRLAQEPKRLANRYLAGNVSFLAHAALRAARQISPAPILRRGLDLTVSLGTLALLAPVFALTALAVRADSKGPVFFKQTRVGQDGTEFGMYKFRSMVVDAEARREEVLQSSDREGICFKSRNDPRITRVGRFIRRYSIDELPQVLNVLRGEMSIVGPRPALPTEVAAYPKRALGRLSIKPGITGLWQVSGRAKIGFDQMVEMDLSYAASRTFLMDIVIILSTFRAVLSKDGAY</sequence>
<evidence type="ECO:0000259" key="3">
    <source>
        <dbReference type="Pfam" id="PF02397"/>
    </source>
</evidence>
<dbReference type="InterPro" id="IPR004629">
    <property type="entry name" value="WecG_TagA_CpsF"/>
</dbReference>